<comment type="caution">
    <text evidence="3">The sequence shown here is derived from an EMBL/GenBank/DDBJ whole genome shotgun (WGS) entry which is preliminary data.</text>
</comment>
<dbReference type="GO" id="GO:0009099">
    <property type="term" value="P:L-valine biosynthetic process"/>
    <property type="evidence" value="ECO:0007669"/>
    <property type="project" value="TreeGrafter"/>
</dbReference>
<dbReference type="CDD" id="cd07035">
    <property type="entry name" value="TPP_PYR_POX_like"/>
    <property type="match status" value="1"/>
</dbReference>
<dbReference type="InterPro" id="IPR012001">
    <property type="entry name" value="Thiamin_PyroP_enz_TPP-bd_dom"/>
</dbReference>
<dbReference type="Pfam" id="PF02776">
    <property type="entry name" value="TPP_enzyme_N"/>
    <property type="match status" value="1"/>
</dbReference>
<dbReference type="PANTHER" id="PTHR18968:SF13">
    <property type="entry name" value="ACETOLACTATE SYNTHASE CATALYTIC SUBUNIT, MITOCHONDRIAL"/>
    <property type="match status" value="1"/>
</dbReference>
<dbReference type="GO" id="GO:0009097">
    <property type="term" value="P:isoleucine biosynthetic process"/>
    <property type="evidence" value="ECO:0007669"/>
    <property type="project" value="TreeGrafter"/>
</dbReference>
<comment type="similarity">
    <text evidence="1">Belongs to the TPP enzyme family.</text>
</comment>
<dbReference type="SUPFAM" id="SSF52518">
    <property type="entry name" value="Thiamin diphosphate-binding fold (THDP-binding)"/>
    <property type="match status" value="1"/>
</dbReference>
<feature type="domain" description="Thiamine pyrophosphate enzyme N-terminal TPP-binding" evidence="2">
    <location>
        <begin position="15"/>
        <end position="100"/>
    </location>
</feature>
<dbReference type="RefSeq" id="WP_147072706.1">
    <property type="nucleotide sequence ID" value="NZ_BHVU01000282.1"/>
</dbReference>
<dbReference type="GO" id="GO:0003984">
    <property type="term" value="F:acetolactate synthase activity"/>
    <property type="evidence" value="ECO:0007669"/>
    <property type="project" value="TreeGrafter"/>
</dbReference>
<dbReference type="GO" id="GO:0050660">
    <property type="term" value="F:flavin adenine dinucleotide binding"/>
    <property type="evidence" value="ECO:0007669"/>
    <property type="project" value="TreeGrafter"/>
</dbReference>
<evidence type="ECO:0000313" key="4">
    <source>
        <dbReference type="Proteomes" id="UP000321223"/>
    </source>
</evidence>
<dbReference type="AlphaFoldDB" id="A0A510PMS2"/>
<evidence type="ECO:0000313" key="3">
    <source>
        <dbReference type="EMBL" id="GCA94999.1"/>
    </source>
</evidence>
<dbReference type="Gene3D" id="3.40.50.970">
    <property type="match status" value="1"/>
</dbReference>
<dbReference type="GO" id="GO:0005948">
    <property type="term" value="C:acetolactate synthase complex"/>
    <property type="evidence" value="ECO:0007669"/>
    <property type="project" value="TreeGrafter"/>
</dbReference>
<sequence length="102" mass="10857">MRFIFELTIFMTENNVALYVLKALKQEGIEHIFLVPGSSIDPFVEHCPNNMTAVVAAYEGGAAFMADGYARARQGFGVCIGLGGPGVTNRVTAIASALSDTD</sequence>
<reference evidence="3 4" key="1">
    <citation type="journal article" date="2019" name="Appl. Environ. Microbiol.">
        <title>Co-occurrence of broad and narrow host-range viruses infecting the toxic bloom-forming cyanobacterium Microcystis aeruginosa.</title>
        <authorList>
            <person name="Morimoto D."/>
            <person name="Tominaga K."/>
            <person name="Nishimura Y."/>
            <person name="Yoshida N."/>
            <person name="Kimura S."/>
            <person name="Sako Y."/>
            <person name="Yoshida T."/>
        </authorList>
    </citation>
    <scope>NUCLEOTIDE SEQUENCE [LARGE SCALE GENOMIC DNA]</scope>
    <source>
        <strain evidence="3 4">11-30S32</strain>
    </source>
</reference>
<dbReference type="InterPro" id="IPR029061">
    <property type="entry name" value="THDP-binding"/>
</dbReference>
<dbReference type="EMBL" id="BHVU01000282">
    <property type="protein sequence ID" value="GCA94999.1"/>
    <property type="molecule type" value="Genomic_DNA"/>
</dbReference>
<accession>A0A510PMS2</accession>
<dbReference type="Proteomes" id="UP000321223">
    <property type="component" value="Unassembled WGS sequence"/>
</dbReference>
<evidence type="ECO:0000256" key="1">
    <source>
        <dbReference type="ARBA" id="ARBA00007812"/>
    </source>
</evidence>
<evidence type="ECO:0000259" key="2">
    <source>
        <dbReference type="Pfam" id="PF02776"/>
    </source>
</evidence>
<protein>
    <recommendedName>
        <fullName evidence="2">Thiamine pyrophosphate enzyme N-terminal TPP-binding domain-containing protein</fullName>
    </recommendedName>
</protein>
<dbReference type="GO" id="GO:0030976">
    <property type="term" value="F:thiamine pyrophosphate binding"/>
    <property type="evidence" value="ECO:0007669"/>
    <property type="project" value="InterPro"/>
</dbReference>
<gene>
    <name evidence="3" type="ORF">MAE30S32_36510</name>
</gene>
<dbReference type="PANTHER" id="PTHR18968">
    <property type="entry name" value="THIAMINE PYROPHOSPHATE ENZYMES"/>
    <property type="match status" value="1"/>
</dbReference>
<organism evidence="3 4">
    <name type="scientific">Microcystis aeruginosa 11-30S32</name>
    <dbReference type="NCBI Taxonomy" id="2358142"/>
    <lineage>
        <taxon>Bacteria</taxon>
        <taxon>Bacillati</taxon>
        <taxon>Cyanobacteriota</taxon>
        <taxon>Cyanophyceae</taxon>
        <taxon>Oscillatoriophycideae</taxon>
        <taxon>Chroococcales</taxon>
        <taxon>Microcystaceae</taxon>
        <taxon>Microcystis</taxon>
    </lineage>
</organism>
<name>A0A510PMS2_MICAE</name>
<dbReference type="InterPro" id="IPR045229">
    <property type="entry name" value="TPP_enz"/>
</dbReference>
<proteinExistence type="inferred from homology"/>